<dbReference type="SMART" id="SM00387">
    <property type="entry name" value="HATPase_c"/>
    <property type="match status" value="1"/>
</dbReference>
<dbReference type="SMART" id="SM00065">
    <property type="entry name" value="GAF"/>
    <property type="match status" value="1"/>
</dbReference>
<evidence type="ECO:0000313" key="9">
    <source>
        <dbReference type="Proteomes" id="UP000479938"/>
    </source>
</evidence>
<dbReference type="CDD" id="cd00082">
    <property type="entry name" value="HisKA"/>
    <property type="match status" value="1"/>
</dbReference>
<dbReference type="InterPro" id="IPR003018">
    <property type="entry name" value="GAF"/>
</dbReference>
<evidence type="ECO:0000256" key="2">
    <source>
        <dbReference type="ARBA" id="ARBA00012438"/>
    </source>
</evidence>
<dbReference type="InterPro" id="IPR036097">
    <property type="entry name" value="HisK_dim/P_sf"/>
</dbReference>
<dbReference type="InterPro" id="IPR005467">
    <property type="entry name" value="His_kinase_dom"/>
</dbReference>
<keyword evidence="6" id="KW-0175">Coiled coil</keyword>
<feature type="coiled-coil region" evidence="6">
    <location>
        <begin position="165"/>
        <end position="192"/>
    </location>
</feature>
<dbReference type="SUPFAM" id="SSF47384">
    <property type="entry name" value="Homodimeric domain of signal transducing histidine kinase"/>
    <property type="match status" value="1"/>
</dbReference>
<evidence type="ECO:0000259" key="7">
    <source>
        <dbReference type="PROSITE" id="PS50109"/>
    </source>
</evidence>
<dbReference type="GO" id="GO:0007234">
    <property type="term" value="P:osmosensory signaling via phosphorelay pathway"/>
    <property type="evidence" value="ECO:0007669"/>
    <property type="project" value="TreeGrafter"/>
</dbReference>
<comment type="catalytic activity">
    <reaction evidence="1">
        <text>ATP + protein L-histidine = ADP + protein N-phospho-L-histidine.</text>
        <dbReference type="EC" id="2.7.13.3"/>
    </reaction>
</comment>
<evidence type="ECO:0000313" key="8">
    <source>
        <dbReference type="EMBL" id="CAA9201686.1"/>
    </source>
</evidence>
<dbReference type="EMBL" id="CADCSU010000132">
    <property type="protein sequence ID" value="CAA9201686.1"/>
    <property type="molecule type" value="Genomic_DNA"/>
</dbReference>
<evidence type="ECO:0000256" key="5">
    <source>
        <dbReference type="ARBA" id="ARBA00022777"/>
    </source>
</evidence>
<dbReference type="InterPro" id="IPR036890">
    <property type="entry name" value="HATPase_C_sf"/>
</dbReference>
<gene>
    <name evidence="8" type="primary">sasA_22</name>
    <name evidence="8" type="ORF">FLA105534_03721</name>
</gene>
<dbReference type="PRINTS" id="PR00344">
    <property type="entry name" value="BCTRLSENSOR"/>
</dbReference>
<dbReference type="GO" id="GO:0000156">
    <property type="term" value="F:phosphorelay response regulator activity"/>
    <property type="evidence" value="ECO:0007669"/>
    <property type="project" value="TreeGrafter"/>
</dbReference>
<sequence length="435" mass="49736">MLEDHFKQDILNIEKISIVPTLLNVICQTTGMGFAAVARVTDDRWITCSVQDNVLFGLKPGDELQIKTTICDDIRKNLRPVIIDNVSEDPEYHNHHTPAMYKLQSYISVPIMRKDGTFFGTLCAIDPKPNSLKEFKVSEMFKLFADLISFHLTAVEQEDENNTILKEKNQIIAKTEGEKKKIERLNSDIEKKLIQKNISLEKMNSELEAFNYISSHDLQEPLRKIQLFTDTIEREEINNLSEKGKTAFHKIRTSAFRMQNLINDLLLYSKTKFDDRKFEIKDLNNIAKDVIDDLTGELEIKNVTFDIQELGKLSVIEFQFRQLLYNLISNALKFASPDRDLIITVSAAITNGEFEKLSPLTKYHKITIADNGIGFDQSYSEKIFGLFQALHTKPSKSTGIGLTIVKRIVENHKGFIRAEGVLNEGAKFEIFIPVK</sequence>
<dbReference type="PROSITE" id="PS50109">
    <property type="entry name" value="HIS_KIN"/>
    <property type="match status" value="1"/>
</dbReference>
<dbReference type="InterPro" id="IPR004358">
    <property type="entry name" value="Sig_transdc_His_kin-like_C"/>
</dbReference>
<keyword evidence="3" id="KW-0597">Phosphoprotein</keyword>
<evidence type="ECO:0000256" key="4">
    <source>
        <dbReference type="ARBA" id="ARBA00022679"/>
    </source>
</evidence>
<accession>A0A6J4GS62</accession>
<evidence type="ECO:0000256" key="6">
    <source>
        <dbReference type="SAM" id="Coils"/>
    </source>
</evidence>
<keyword evidence="5 8" id="KW-0418">Kinase</keyword>
<reference evidence="8 9" key="1">
    <citation type="submission" date="2020-02" db="EMBL/GenBank/DDBJ databases">
        <authorList>
            <person name="Criscuolo A."/>
        </authorList>
    </citation>
    <scope>NUCLEOTIDE SEQUENCE [LARGE SCALE GENOMIC DNA]</scope>
    <source>
        <strain evidence="8">CIP105534</strain>
    </source>
</reference>
<proteinExistence type="predicted"/>
<organism evidence="8 9">
    <name type="scientific">Flavobacterium bizetiae</name>
    <dbReference type="NCBI Taxonomy" id="2704140"/>
    <lineage>
        <taxon>Bacteria</taxon>
        <taxon>Pseudomonadati</taxon>
        <taxon>Bacteroidota</taxon>
        <taxon>Flavobacteriia</taxon>
        <taxon>Flavobacteriales</taxon>
        <taxon>Flavobacteriaceae</taxon>
        <taxon>Flavobacterium</taxon>
    </lineage>
</organism>
<dbReference type="InterPro" id="IPR003661">
    <property type="entry name" value="HisK_dim/P_dom"/>
</dbReference>
<dbReference type="Pfam" id="PF01590">
    <property type="entry name" value="GAF"/>
    <property type="match status" value="1"/>
</dbReference>
<dbReference type="InterPro" id="IPR029016">
    <property type="entry name" value="GAF-like_dom_sf"/>
</dbReference>
<dbReference type="Gene3D" id="3.30.450.40">
    <property type="match status" value="1"/>
</dbReference>
<dbReference type="GO" id="GO:0030295">
    <property type="term" value="F:protein kinase activator activity"/>
    <property type="evidence" value="ECO:0007669"/>
    <property type="project" value="TreeGrafter"/>
</dbReference>
<dbReference type="GO" id="GO:0000155">
    <property type="term" value="F:phosphorelay sensor kinase activity"/>
    <property type="evidence" value="ECO:0007669"/>
    <property type="project" value="InterPro"/>
</dbReference>
<dbReference type="SUPFAM" id="SSF55874">
    <property type="entry name" value="ATPase domain of HSP90 chaperone/DNA topoisomerase II/histidine kinase"/>
    <property type="match status" value="1"/>
</dbReference>
<dbReference type="SUPFAM" id="SSF55781">
    <property type="entry name" value="GAF domain-like"/>
    <property type="match status" value="1"/>
</dbReference>
<dbReference type="RefSeq" id="WP_173972190.1">
    <property type="nucleotide sequence ID" value="NZ_CADCSU010000132.1"/>
</dbReference>
<name>A0A6J4GS62_9FLAO</name>
<evidence type="ECO:0000256" key="1">
    <source>
        <dbReference type="ARBA" id="ARBA00000085"/>
    </source>
</evidence>
<dbReference type="PANTHER" id="PTHR42878">
    <property type="entry name" value="TWO-COMPONENT HISTIDINE KINASE"/>
    <property type="match status" value="1"/>
</dbReference>
<dbReference type="PANTHER" id="PTHR42878:SF15">
    <property type="entry name" value="BACTERIOPHYTOCHROME"/>
    <property type="match status" value="1"/>
</dbReference>
<evidence type="ECO:0000256" key="3">
    <source>
        <dbReference type="ARBA" id="ARBA00022553"/>
    </source>
</evidence>
<dbReference type="AlphaFoldDB" id="A0A6J4GS62"/>
<dbReference type="SMART" id="SM00388">
    <property type="entry name" value="HisKA"/>
    <property type="match status" value="1"/>
</dbReference>
<dbReference type="EC" id="2.7.13.3" evidence="2"/>
<dbReference type="Pfam" id="PF02518">
    <property type="entry name" value="HATPase_c"/>
    <property type="match status" value="1"/>
</dbReference>
<dbReference type="Gene3D" id="3.30.565.10">
    <property type="entry name" value="Histidine kinase-like ATPase, C-terminal domain"/>
    <property type="match status" value="1"/>
</dbReference>
<dbReference type="Pfam" id="PF00512">
    <property type="entry name" value="HisKA"/>
    <property type="match status" value="1"/>
</dbReference>
<keyword evidence="4 8" id="KW-0808">Transferase</keyword>
<dbReference type="Proteomes" id="UP000479938">
    <property type="component" value="Unassembled WGS sequence"/>
</dbReference>
<keyword evidence="9" id="KW-1185">Reference proteome</keyword>
<feature type="domain" description="Histidine kinase" evidence="7">
    <location>
        <begin position="213"/>
        <end position="435"/>
    </location>
</feature>
<dbReference type="InterPro" id="IPR003594">
    <property type="entry name" value="HATPase_dom"/>
</dbReference>
<dbReference type="InterPro" id="IPR050351">
    <property type="entry name" value="BphY/WalK/GraS-like"/>
</dbReference>
<protein>
    <recommendedName>
        <fullName evidence="2">histidine kinase</fullName>
        <ecNumber evidence="2">2.7.13.3</ecNumber>
    </recommendedName>
</protein>
<dbReference type="Gene3D" id="1.10.287.130">
    <property type="match status" value="1"/>
</dbReference>